<organism evidence="2 3">
    <name type="scientific">Amniculicola lignicola CBS 123094</name>
    <dbReference type="NCBI Taxonomy" id="1392246"/>
    <lineage>
        <taxon>Eukaryota</taxon>
        <taxon>Fungi</taxon>
        <taxon>Dikarya</taxon>
        <taxon>Ascomycota</taxon>
        <taxon>Pezizomycotina</taxon>
        <taxon>Dothideomycetes</taxon>
        <taxon>Pleosporomycetidae</taxon>
        <taxon>Pleosporales</taxon>
        <taxon>Amniculicolaceae</taxon>
        <taxon>Amniculicola</taxon>
    </lineage>
</organism>
<dbReference type="EMBL" id="ML977557">
    <property type="protein sequence ID" value="KAF2007369.1"/>
    <property type="molecule type" value="Genomic_DNA"/>
</dbReference>
<dbReference type="AlphaFoldDB" id="A0A6A5X380"/>
<feature type="non-terminal residue" evidence="2">
    <location>
        <position position="1"/>
    </location>
</feature>
<dbReference type="OrthoDB" id="3798666at2759"/>
<proteinExistence type="predicted"/>
<feature type="compositionally biased region" description="Polar residues" evidence="1">
    <location>
        <begin position="80"/>
        <end position="91"/>
    </location>
</feature>
<dbReference type="Proteomes" id="UP000799779">
    <property type="component" value="Unassembled WGS sequence"/>
</dbReference>
<feature type="region of interest" description="Disordered" evidence="1">
    <location>
        <begin position="48"/>
        <end position="91"/>
    </location>
</feature>
<keyword evidence="3" id="KW-1185">Reference proteome</keyword>
<gene>
    <name evidence="2" type="ORF">P154DRAFT_393598</name>
</gene>
<sequence>PKDSIGLQPPKATIIWGKRDAEADPQDSIGLHTPAISWGKRQDITEIPVLPGPTPTDEISMNPPEATVSWGKRDDDADSQDSIGLQFPTYSFNWPKPPKSTSKVAISWGKREAEPATNSFGLGKPTRSIKWPKPPKTTAKSTSSAGYISWGKREAEPATDSIGLQFPTRSIKW</sequence>
<evidence type="ECO:0000256" key="1">
    <source>
        <dbReference type="SAM" id="MobiDB-lite"/>
    </source>
</evidence>
<feature type="non-terminal residue" evidence="2">
    <location>
        <position position="173"/>
    </location>
</feature>
<evidence type="ECO:0000313" key="2">
    <source>
        <dbReference type="EMBL" id="KAF2007369.1"/>
    </source>
</evidence>
<feature type="region of interest" description="Disordered" evidence="1">
    <location>
        <begin position="115"/>
        <end position="161"/>
    </location>
</feature>
<feature type="region of interest" description="Disordered" evidence="1">
    <location>
        <begin position="18"/>
        <end position="37"/>
    </location>
</feature>
<reference evidence="2" key="1">
    <citation type="journal article" date="2020" name="Stud. Mycol.">
        <title>101 Dothideomycetes genomes: a test case for predicting lifestyles and emergence of pathogens.</title>
        <authorList>
            <person name="Haridas S."/>
            <person name="Albert R."/>
            <person name="Binder M."/>
            <person name="Bloem J."/>
            <person name="Labutti K."/>
            <person name="Salamov A."/>
            <person name="Andreopoulos B."/>
            <person name="Baker S."/>
            <person name="Barry K."/>
            <person name="Bills G."/>
            <person name="Bluhm B."/>
            <person name="Cannon C."/>
            <person name="Castanera R."/>
            <person name="Culley D."/>
            <person name="Daum C."/>
            <person name="Ezra D."/>
            <person name="Gonzalez J."/>
            <person name="Henrissat B."/>
            <person name="Kuo A."/>
            <person name="Liang C."/>
            <person name="Lipzen A."/>
            <person name="Lutzoni F."/>
            <person name="Magnuson J."/>
            <person name="Mondo S."/>
            <person name="Nolan M."/>
            <person name="Ohm R."/>
            <person name="Pangilinan J."/>
            <person name="Park H.-J."/>
            <person name="Ramirez L."/>
            <person name="Alfaro M."/>
            <person name="Sun H."/>
            <person name="Tritt A."/>
            <person name="Yoshinaga Y."/>
            <person name="Zwiers L.-H."/>
            <person name="Turgeon B."/>
            <person name="Goodwin S."/>
            <person name="Spatafora J."/>
            <person name="Crous P."/>
            <person name="Grigoriev I."/>
        </authorList>
    </citation>
    <scope>NUCLEOTIDE SEQUENCE</scope>
    <source>
        <strain evidence="2">CBS 123094</strain>
    </source>
</reference>
<evidence type="ECO:0000313" key="3">
    <source>
        <dbReference type="Proteomes" id="UP000799779"/>
    </source>
</evidence>
<protein>
    <submittedName>
        <fullName evidence="2">Uncharacterized protein</fullName>
    </submittedName>
</protein>
<accession>A0A6A5X380</accession>
<name>A0A6A5X380_9PLEO</name>